<evidence type="ECO:0000256" key="9">
    <source>
        <dbReference type="ARBA" id="ARBA00023002"/>
    </source>
</evidence>
<evidence type="ECO:0000256" key="11">
    <source>
        <dbReference type="ARBA" id="ARBA00023014"/>
    </source>
</evidence>
<feature type="domain" description="4Fe-4S ferredoxin-type" evidence="16">
    <location>
        <begin position="589"/>
        <end position="618"/>
    </location>
</feature>
<dbReference type="EMBL" id="LGCL01000002">
    <property type="protein sequence ID" value="KPL81090.1"/>
    <property type="molecule type" value="Genomic_DNA"/>
</dbReference>
<dbReference type="PANTHER" id="PTHR43710:SF7">
    <property type="entry name" value="INDOLEPYRUVATE OXIDOREDUCTASE SUBUNIT IORA"/>
    <property type="match status" value="1"/>
</dbReference>
<dbReference type="InterPro" id="IPR045025">
    <property type="entry name" value="HACL1-like"/>
</dbReference>
<sequence>MEESYLVNVKGTMMVKRLLSGNEAVARGAWEAGARVGSGYPGTPSTEIMETFATYPGVYAEWAPNEKVAMEVAIGAAYAGRRAFCTMKHVGVNVAADALFFGAMTGIEKGLVYISADDPSMHSSQNEQDNRQYARFARIPCLDPADSQEAKDFMKAAFEISEQYDTPVLLRLTTRVCHTSTPVDLDAQHEHDLAPIQYPRNPAKYCMLPANARKRHVVIEHRLDELAQFAEVTPLNRVEQRSSEIGIITGGIAYQYAREVFPDASVLKLGMVYPLPVKLVKDFARSVKKLIVLEELDPFIEQQVRLLGVELFQPQNLSSPKRADQKSIFPVFGELNTSIVRASAVEAGLIAGEAEPVPEIALGDLPPRPPTLCAGCPHRSTFYILSKLKVPVNGDIGCYTLGIAPPLNAMHTVGCMGASISVAHGAAVAGDAERHVAVIGDSTFFHTGIPALINVVYNQSNVITVIMDNRITGMTGHQQNPGTGKTLQNKPSVQLNIETLVRACGIEHVKTIEGYDVKAIESTLKEWMKMDEPAVLITREECALLPSARKRWTPLQVVEEKCNGCTACFRIGCPAILKSSKMDEKYNRPLAEIDPFLCTGCEICAQVCPRDAILFRSQLARPLTEG</sequence>
<feature type="binding site" evidence="15">
    <location>
        <position position="568"/>
    </location>
    <ligand>
        <name>[4Fe-4S] cluster</name>
        <dbReference type="ChEBI" id="CHEBI:49883"/>
        <label>1</label>
    </ligand>
</feature>
<feature type="binding site" evidence="15">
    <location>
        <position position="598"/>
    </location>
    <ligand>
        <name>[4Fe-4S] cluster</name>
        <dbReference type="ChEBI" id="CHEBI:49883"/>
        <label>2</label>
    </ligand>
</feature>
<comment type="cofactor">
    <cofactor evidence="14 15">
        <name>[4Fe-4S] cluster</name>
        <dbReference type="ChEBI" id="CHEBI:49883"/>
    </cofactor>
    <text evidence="14 15">Binds 2 [4Fe-4S] clusters. In this family the first cluster has a non-standard and varying [4Fe-4S] binding motif CX(2)CX(2)CX(4-5)CP.</text>
</comment>
<protein>
    <recommendedName>
        <fullName evidence="4 14">Indolepyruvate oxidoreductase subunit IorA</fullName>
        <shortName evidence="14">IOR</shortName>
        <ecNumber evidence="3 14">1.2.7.8</ecNumber>
    </recommendedName>
    <alternativeName>
        <fullName evidence="12 14">Indolepyruvate ferredoxin oxidoreductase subunit alpha</fullName>
    </alternativeName>
</protein>
<dbReference type="GO" id="GO:0051539">
    <property type="term" value="F:4 iron, 4 sulfur cluster binding"/>
    <property type="evidence" value="ECO:0007669"/>
    <property type="project" value="UniProtKB-UniRule"/>
</dbReference>
<dbReference type="PROSITE" id="PS51379">
    <property type="entry name" value="4FE4S_FER_2"/>
    <property type="match status" value="2"/>
</dbReference>
<comment type="subunit">
    <text evidence="2">Heterodimer of the IorA and IorB subunits.</text>
</comment>
<dbReference type="PROSITE" id="PS00198">
    <property type="entry name" value="4FE4S_FER_1"/>
    <property type="match status" value="1"/>
</dbReference>
<dbReference type="Gene3D" id="3.40.50.970">
    <property type="match status" value="2"/>
</dbReference>
<keyword evidence="7 14" id="KW-0479">Metal-binding</keyword>
<dbReference type="Gene3D" id="3.30.70.20">
    <property type="match status" value="1"/>
</dbReference>
<keyword evidence="9 14" id="KW-0560">Oxidoreductase</keyword>
<dbReference type="STRING" id="1134406.ADN00_00765"/>
<dbReference type="InterPro" id="IPR002880">
    <property type="entry name" value="Pyrv_Fd/Flavodoxin_OxRdtase_N"/>
</dbReference>
<evidence type="ECO:0000259" key="16">
    <source>
        <dbReference type="PROSITE" id="PS51379"/>
    </source>
</evidence>
<reference evidence="17 18" key="1">
    <citation type="submission" date="2015-07" db="EMBL/GenBank/DDBJ databases">
        <title>Genome sequence of Ornatilinea apprima DSM 23815.</title>
        <authorList>
            <person name="Hemp J."/>
            <person name="Ward L.M."/>
            <person name="Pace L.A."/>
            <person name="Fischer W.W."/>
        </authorList>
    </citation>
    <scope>NUCLEOTIDE SEQUENCE [LARGE SCALE GENOMIC DNA]</scope>
    <source>
        <strain evidence="17 18">P3M-1</strain>
    </source>
</reference>
<dbReference type="CDD" id="cd02008">
    <property type="entry name" value="TPP_IOR_alpha"/>
    <property type="match status" value="1"/>
</dbReference>
<dbReference type="CDD" id="cd07034">
    <property type="entry name" value="TPP_PYR_PFOR_IOR-alpha_like"/>
    <property type="match status" value="1"/>
</dbReference>
<name>A0A0N8GPJ7_9CHLR</name>
<evidence type="ECO:0000256" key="6">
    <source>
        <dbReference type="ARBA" id="ARBA00022485"/>
    </source>
</evidence>
<keyword evidence="17" id="KW-0670">Pyruvate</keyword>
<dbReference type="InterPro" id="IPR017900">
    <property type="entry name" value="4Fe4S_Fe_S_CS"/>
</dbReference>
<evidence type="ECO:0000256" key="3">
    <source>
        <dbReference type="ARBA" id="ARBA00012812"/>
    </source>
</evidence>
<feature type="domain" description="4Fe-4S ferredoxin-type" evidence="16">
    <location>
        <begin position="553"/>
        <end position="585"/>
    </location>
</feature>
<evidence type="ECO:0000256" key="8">
    <source>
        <dbReference type="ARBA" id="ARBA00022982"/>
    </source>
</evidence>
<evidence type="ECO:0000256" key="13">
    <source>
        <dbReference type="ARBA" id="ARBA00048332"/>
    </source>
</evidence>
<dbReference type="EC" id="1.2.7.8" evidence="3 14"/>
<organism evidence="17 18">
    <name type="scientific">Ornatilinea apprima</name>
    <dbReference type="NCBI Taxonomy" id="1134406"/>
    <lineage>
        <taxon>Bacteria</taxon>
        <taxon>Bacillati</taxon>
        <taxon>Chloroflexota</taxon>
        <taxon>Anaerolineae</taxon>
        <taxon>Anaerolineales</taxon>
        <taxon>Anaerolineaceae</taxon>
        <taxon>Ornatilinea</taxon>
    </lineage>
</organism>
<dbReference type="Pfam" id="PF00037">
    <property type="entry name" value="Fer4"/>
    <property type="match status" value="1"/>
</dbReference>
<dbReference type="GO" id="GO:0030976">
    <property type="term" value="F:thiamine pyrophosphate binding"/>
    <property type="evidence" value="ECO:0007669"/>
    <property type="project" value="InterPro"/>
</dbReference>
<evidence type="ECO:0000256" key="10">
    <source>
        <dbReference type="ARBA" id="ARBA00023004"/>
    </source>
</evidence>
<feature type="binding site" evidence="15">
    <location>
        <position position="573"/>
    </location>
    <ligand>
        <name>[4Fe-4S] cluster</name>
        <dbReference type="ChEBI" id="CHEBI:49883"/>
        <label>2</label>
    </ligand>
</feature>
<proteinExistence type="predicted"/>
<keyword evidence="10 14" id="KW-0408">Iron</keyword>
<dbReference type="SUPFAM" id="SSF52518">
    <property type="entry name" value="Thiamin diphosphate-binding fold (THDP-binding)"/>
    <property type="match status" value="2"/>
</dbReference>
<accession>A0A0N8GPJ7</accession>
<evidence type="ECO:0000256" key="4">
    <source>
        <dbReference type="ARBA" id="ARBA00017710"/>
    </source>
</evidence>
<feature type="binding site" evidence="15">
    <location>
        <position position="608"/>
    </location>
    <ligand>
        <name>[4Fe-4S] cluster</name>
        <dbReference type="ChEBI" id="CHEBI:49883"/>
        <label>1</label>
    </ligand>
</feature>
<dbReference type="SUPFAM" id="SSF52922">
    <property type="entry name" value="TK C-terminal domain-like"/>
    <property type="match status" value="1"/>
</dbReference>
<dbReference type="FunFam" id="3.40.50.970:FF:000039">
    <property type="entry name" value="Indolepyruvate oxidoreductase subunit IorA"/>
    <property type="match status" value="1"/>
</dbReference>
<comment type="caution">
    <text evidence="17">The sequence shown here is derived from an EMBL/GenBank/DDBJ whole genome shotgun (WGS) entry which is preliminary data.</text>
</comment>
<evidence type="ECO:0000256" key="7">
    <source>
        <dbReference type="ARBA" id="ARBA00022723"/>
    </source>
</evidence>
<dbReference type="InterPro" id="IPR017896">
    <property type="entry name" value="4Fe4S_Fe-S-bd"/>
</dbReference>
<dbReference type="PATRIC" id="fig|1134406.4.peg.3551"/>
<feature type="binding site" evidence="15">
    <location>
        <position position="601"/>
    </location>
    <ligand>
        <name>[4Fe-4S] cluster</name>
        <dbReference type="ChEBI" id="CHEBI:49883"/>
        <label>2</label>
    </ligand>
</feature>
<dbReference type="NCBIfam" id="TIGR03336">
    <property type="entry name" value="IOR_alpha"/>
    <property type="match status" value="1"/>
</dbReference>
<evidence type="ECO:0000256" key="15">
    <source>
        <dbReference type="PIRSR" id="PIRSR006439-50"/>
    </source>
</evidence>
<dbReference type="GO" id="GO:0043805">
    <property type="term" value="F:indolepyruvate ferredoxin oxidoreductase activity"/>
    <property type="evidence" value="ECO:0007669"/>
    <property type="project" value="UniProtKB-UniRule"/>
</dbReference>
<feature type="binding site" evidence="15">
    <location>
        <position position="604"/>
    </location>
    <ligand>
        <name>[4Fe-4S] cluster</name>
        <dbReference type="ChEBI" id="CHEBI:49883"/>
        <label>2</label>
    </ligand>
</feature>
<comment type="catalytic activity">
    <reaction evidence="13 14">
        <text>indole-3-pyruvate + 2 oxidized [2Fe-2S]-[ferredoxin] + CoA = (indol-3-yl)acetyl-CoA + 2 reduced [2Fe-2S]-[ferredoxin] + CO2 + H(+)</text>
        <dbReference type="Rhea" id="RHEA:12645"/>
        <dbReference type="Rhea" id="RHEA-COMP:10000"/>
        <dbReference type="Rhea" id="RHEA-COMP:10001"/>
        <dbReference type="ChEBI" id="CHEBI:15378"/>
        <dbReference type="ChEBI" id="CHEBI:16526"/>
        <dbReference type="ChEBI" id="CHEBI:17640"/>
        <dbReference type="ChEBI" id="CHEBI:33737"/>
        <dbReference type="ChEBI" id="CHEBI:33738"/>
        <dbReference type="ChEBI" id="CHEBI:57271"/>
        <dbReference type="ChEBI" id="CHEBI:57287"/>
        <dbReference type="EC" id="1.2.7.8"/>
    </reaction>
</comment>
<dbReference type="PANTHER" id="PTHR43710">
    <property type="entry name" value="2-HYDROXYACYL-COA LYASE"/>
    <property type="match status" value="1"/>
</dbReference>
<evidence type="ECO:0000313" key="18">
    <source>
        <dbReference type="Proteomes" id="UP000050417"/>
    </source>
</evidence>
<dbReference type="InterPro" id="IPR009014">
    <property type="entry name" value="Transketo_C/PFOR_II"/>
</dbReference>
<dbReference type="Proteomes" id="UP000050417">
    <property type="component" value="Unassembled WGS sequence"/>
</dbReference>
<evidence type="ECO:0000256" key="12">
    <source>
        <dbReference type="ARBA" id="ARBA00030514"/>
    </source>
</evidence>
<dbReference type="GO" id="GO:0046872">
    <property type="term" value="F:metal ion binding"/>
    <property type="evidence" value="ECO:0007669"/>
    <property type="project" value="UniProtKB-UniRule"/>
</dbReference>
<keyword evidence="18" id="KW-1185">Reference proteome</keyword>
<evidence type="ECO:0000256" key="1">
    <source>
        <dbReference type="ARBA" id="ARBA00002995"/>
    </source>
</evidence>
<evidence type="ECO:0000313" key="17">
    <source>
        <dbReference type="EMBL" id="KPL81090.1"/>
    </source>
</evidence>
<dbReference type="Pfam" id="PF02775">
    <property type="entry name" value="TPP_enzyme_C"/>
    <property type="match status" value="1"/>
</dbReference>
<keyword evidence="8 14" id="KW-0249">Electron transport</keyword>
<dbReference type="PIRSF" id="PIRSF006439">
    <property type="entry name" value="Indolepyruvate_ferr_oxidored"/>
    <property type="match status" value="1"/>
</dbReference>
<comment type="function">
    <text evidence="1 14">Catalyzes the ferredoxin-dependent oxidative decarboxylation of arylpyruvates.</text>
</comment>
<feature type="binding site" evidence="15">
    <location>
        <position position="562"/>
    </location>
    <ligand>
        <name>[4Fe-4S] cluster</name>
        <dbReference type="ChEBI" id="CHEBI:49883"/>
        <label>1</label>
    </ligand>
</feature>
<evidence type="ECO:0000256" key="2">
    <source>
        <dbReference type="ARBA" id="ARBA00011238"/>
    </source>
</evidence>
<feature type="binding site" evidence="15">
    <location>
        <position position="565"/>
    </location>
    <ligand>
        <name>[4Fe-4S] cluster</name>
        <dbReference type="ChEBI" id="CHEBI:49883"/>
        <label>1</label>
    </ligand>
</feature>
<dbReference type="InterPro" id="IPR011766">
    <property type="entry name" value="TPP_enzyme_TPP-bd"/>
</dbReference>
<dbReference type="AlphaFoldDB" id="A0A0N8GPJ7"/>
<gene>
    <name evidence="17" type="ORF">ADN00_00765</name>
</gene>
<dbReference type="SUPFAM" id="SSF54862">
    <property type="entry name" value="4Fe-4S ferredoxins"/>
    <property type="match status" value="1"/>
</dbReference>
<keyword evidence="11 14" id="KW-0411">Iron-sulfur</keyword>
<evidence type="ECO:0000256" key="14">
    <source>
        <dbReference type="PIRNR" id="PIRNR006439"/>
    </source>
</evidence>
<dbReference type="InterPro" id="IPR017721">
    <property type="entry name" value="IorA"/>
</dbReference>
<keyword evidence="5 14" id="KW-0813">Transport</keyword>
<dbReference type="InterPro" id="IPR029061">
    <property type="entry name" value="THDP-binding"/>
</dbReference>
<evidence type="ECO:0000256" key="5">
    <source>
        <dbReference type="ARBA" id="ARBA00022448"/>
    </source>
</evidence>
<keyword evidence="6 14" id="KW-0004">4Fe-4S</keyword>
<dbReference type="Pfam" id="PF01855">
    <property type="entry name" value="POR_N"/>
    <property type="match status" value="1"/>
</dbReference>